<dbReference type="Proteomes" id="UP000188605">
    <property type="component" value="Unassembled WGS sequence"/>
</dbReference>
<accession>A0ACC8XCS8</accession>
<reference evidence="1" key="1">
    <citation type="submission" date="2016-08" db="EMBL/GenBank/DDBJ databases">
        <authorList>
            <person name="Ngugi D.K."/>
            <person name="Miyake S."/>
            <person name="Stingl U."/>
        </authorList>
    </citation>
    <scope>NUCLEOTIDE SEQUENCE</scope>
    <source>
        <strain evidence="1">SCG-B11WGA-EpuloA1</strain>
    </source>
</reference>
<sequence length="232" mass="26346">MEALRRPTLTEQIIEELSAKIISGELKAGEKLPTERELAEIFQVTRNRIREALRALAVVGMIVIKPSGGTFVASGEVKIPDKTITWMYYTELNNVEEIYAARKLIETAIYLECFDRANKNIIEHMKALLTVIIESISETESTFLSNLNALDLYVGQNCGNGIYFKLMQTMILLRTEPSLKILISERARKSAIFHRQKIVEAFEASNRPSLEHRLEEFFEDSLNGLYATSNEA</sequence>
<comment type="caution">
    <text evidence="1">The sequence shown here is derived from an EMBL/GenBank/DDBJ whole genome shotgun (WGS) entry which is preliminary data.</text>
</comment>
<organism evidence="1 2">
    <name type="scientific">Candidatus Epulonipiscium fishelsonii</name>
    <dbReference type="NCBI Taxonomy" id="77094"/>
    <lineage>
        <taxon>Bacteria</taxon>
        <taxon>Bacillati</taxon>
        <taxon>Bacillota</taxon>
        <taxon>Clostridia</taxon>
        <taxon>Lachnospirales</taxon>
        <taxon>Lachnospiraceae</taxon>
        <taxon>Candidatus Epulonipiscium</taxon>
    </lineage>
</organism>
<name>A0ACC8XCS8_9FIRM</name>
<proteinExistence type="predicted"/>
<keyword evidence="2" id="KW-1185">Reference proteome</keyword>
<dbReference type="EMBL" id="LJDB01000047">
    <property type="protein sequence ID" value="ONI40635.1"/>
    <property type="molecule type" value="Genomic_DNA"/>
</dbReference>
<evidence type="ECO:0000313" key="1">
    <source>
        <dbReference type="EMBL" id="ONI40635.1"/>
    </source>
</evidence>
<evidence type="ECO:0000313" key="2">
    <source>
        <dbReference type="Proteomes" id="UP000188605"/>
    </source>
</evidence>
<protein>
    <submittedName>
        <fullName evidence="1">GntR family transcriptional regulator</fullName>
    </submittedName>
</protein>
<gene>
    <name evidence="1" type="ORF">AN396_05495</name>
</gene>